<dbReference type="SMART" id="SM00388">
    <property type="entry name" value="HisKA"/>
    <property type="match status" value="1"/>
</dbReference>
<dbReference type="InterPro" id="IPR036890">
    <property type="entry name" value="HATPase_C_sf"/>
</dbReference>
<evidence type="ECO:0000256" key="2">
    <source>
        <dbReference type="ARBA" id="ARBA00012438"/>
    </source>
</evidence>
<dbReference type="GO" id="GO:0000156">
    <property type="term" value="F:phosphorelay response regulator activity"/>
    <property type="evidence" value="ECO:0007669"/>
    <property type="project" value="TreeGrafter"/>
</dbReference>
<dbReference type="Pfam" id="PF02518">
    <property type="entry name" value="HATPase_c"/>
    <property type="match status" value="1"/>
</dbReference>
<evidence type="ECO:0000259" key="5">
    <source>
        <dbReference type="PROSITE" id="PS50109"/>
    </source>
</evidence>
<keyword evidence="4" id="KW-0418">Kinase</keyword>
<name>A0A940S3C4_9RHOB</name>
<dbReference type="EC" id="2.7.13.3" evidence="2"/>
<sequence>MLELEKALLDQLDHMVFVVEPDGDGVPRYAHVNRLALQSLGVNLPDILGKTALDLYPGAVGVTAYGLHVEVLQSGEARRYEVFHPLRGQTTLVPQKNAEGRVVRLVGSSRPRSVPSLVGDPVAEAEDRNRELQAFVHLAAHDLRTPMRQVGSLAELLREGTEDPELIELIDMLHEVSDSALSLIGDVLTHADTTGTVEQVTAFTLDALVEPVVAMLDPPRRIRLQVQPAALEMDSAGLLVVIRNLFDNAVKYAWADETGQGAAATHGSASDAEPHLRISVTEGGANLLVFTVEDNGCGLLPERLALFNGDARSEKGRFGIMAIRSLLGQRGGWLRAENAEAGGARIHFALPGAFSCASQAGRRRILF</sequence>
<dbReference type="InterPro" id="IPR005467">
    <property type="entry name" value="His_kinase_dom"/>
</dbReference>
<evidence type="ECO:0000256" key="3">
    <source>
        <dbReference type="ARBA" id="ARBA00022679"/>
    </source>
</evidence>
<evidence type="ECO:0000313" key="7">
    <source>
        <dbReference type="Proteomes" id="UP000675940"/>
    </source>
</evidence>
<evidence type="ECO:0000256" key="1">
    <source>
        <dbReference type="ARBA" id="ARBA00000085"/>
    </source>
</evidence>
<dbReference type="GO" id="GO:0030295">
    <property type="term" value="F:protein kinase activator activity"/>
    <property type="evidence" value="ECO:0007669"/>
    <property type="project" value="TreeGrafter"/>
</dbReference>
<dbReference type="SUPFAM" id="SSF55874">
    <property type="entry name" value="ATPase domain of HSP90 chaperone/DNA topoisomerase II/histidine kinase"/>
    <property type="match status" value="1"/>
</dbReference>
<dbReference type="SUPFAM" id="SSF55785">
    <property type="entry name" value="PYP-like sensor domain (PAS domain)"/>
    <property type="match status" value="1"/>
</dbReference>
<dbReference type="PANTHER" id="PTHR42878">
    <property type="entry name" value="TWO-COMPONENT HISTIDINE KINASE"/>
    <property type="match status" value="1"/>
</dbReference>
<evidence type="ECO:0000313" key="6">
    <source>
        <dbReference type="EMBL" id="MBP0482899.1"/>
    </source>
</evidence>
<dbReference type="SUPFAM" id="SSF47384">
    <property type="entry name" value="Homodimeric domain of signal transducing histidine kinase"/>
    <property type="match status" value="1"/>
</dbReference>
<dbReference type="InterPro" id="IPR035965">
    <property type="entry name" value="PAS-like_dom_sf"/>
</dbReference>
<dbReference type="RefSeq" id="WP_209360844.1">
    <property type="nucleotide sequence ID" value="NZ_JAGISH010000005.1"/>
</dbReference>
<dbReference type="Gene3D" id="3.30.450.20">
    <property type="entry name" value="PAS domain"/>
    <property type="match status" value="1"/>
</dbReference>
<dbReference type="PANTHER" id="PTHR42878:SF14">
    <property type="entry name" value="OSMOLARITY TWO-COMPONENT SYSTEM PROTEIN SSK1"/>
    <property type="match status" value="1"/>
</dbReference>
<dbReference type="InterPro" id="IPR050351">
    <property type="entry name" value="BphY/WalK/GraS-like"/>
</dbReference>
<comment type="caution">
    <text evidence="6">The sequence shown here is derived from an EMBL/GenBank/DDBJ whole genome shotgun (WGS) entry which is preliminary data.</text>
</comment>
<dbReference type="EMBL" id="JAGISH010000005">
    <property type="protein sequence ID" value="MBP0482899.1"/>
    <property type="molecule type" value="Genomic_DNA"/>
</dbReference>
<dbReference type="SMART" id="SM00387">
    <property type="entry name" value="HATPase_c"/>
    <property type="match status" value="1"/>
</dbReference>
<dbReference type="Proteomes" id="UP000675940">
    <property type="component" value="Unassembled WGS sequence"/>
</dbReference>
<dbReference type="Pfam" id="PF00512">
    <property type="entry name" value="HisKA"/>
    <property type="match status" value="1"/>
</dbReference>
<accession>A0A940S3C4</accession>
<dbReference type="CDD" id="cd00082">
    <property type="entry name" value="HisKA"/>
    <property type="match status" value="1"/>
</dbReference>
<protein>
    <recommendedName>
        <fullName evidence="2">histidine kinase</fullName>
        <ecNumber evidence="2">2.7.13.3</ecNumber>
    </recommendedName>
</protein>
<dbReference type="InterPro" id="IPR036097">
    <property type="entry name" value="HisK_dim/P_sf"/>
</dbReference>
<keyword evidence="7" id="KW-1185">Reference proteome</keyword>
<dbReference type="AlphaFoldDB" id="A0A940S3C4"/>
<organism evidence="6 7">
    <name type="scientific">Sagittula salina</name>
    <dbReference type="NCBI Taxonomy" id="2820268"/>
    <lineage>
        <taxon>Bacteria</taxon>
        <taxon>Pseudomonadati</taxon>
        <taxon>Pseudomonadota</taxon>
        <taxon>Alphaproteobacteria</taxon>
        <taxon>Rhodobacterales</taxon>
        <taxon>Roseobacteraceae</taxon>
        <taxon>Sagittula</taxon>
    </lineage>
</organism>
<dbReference type="GO" id="GO:0000155">
    <property type="term" value="F:phosphorelay sensor kinase activity"/>
    <property type="evidence" value="ECO:0007669"/>
    <property type="project" value="InterPro"/>
</dbReference>
<proteinExistence type="predicted"/>
<feature type="domain" description="Histidine kinase" evidence="5">
    <location>
        <begin position="138"/>
        <end position="354"/>
    </location>
</feature>
<gene>
    <name evidence="6" type="ORF">J5474_10400</name>
</gene>
<dbReference type="Gene3D" id="3.30.565.10">
    <property type="entry name" value="Histidine kinase-like ATPase, C-terminal domain"/>
    <property type="match status" value="1"/>
</dbReference>
<dbReference type="GO" id="GO:0007234">
    <property type="term" value="P:osmosensory signaling via phosphorelay pathway"/>
    <property type="evidence" value="ECO:0007669"/>
    <property type="project" value="TreeGrafter"/>
</dbReference>
<comment type="catalytic activity">
    <reaction evidence="1">
        <text>ATP + protein L-histidine = ADP + protein N-phospho-L-histidine.</text>
        <dbReference type="EC" id="2.7.13.3"/>
    </reaction>
</comment>
<dbReference type="InterPro" id="IPR003661">
    <property type="entry name" value="HisK_dim/P_dom"/>
</dbReference>
<dbReference type="PROSITE" id="PS50109">
    <property type="entry name" value="HIS_KIN"/>
    <property type="match status" value="1"/>
</dbReference>
<dbReference type="InterPro" id="IPR003594">
    <property type="entry name" value="HATPase_dom"/>
</dbReference>
<reference evidence="6" key="1">
    <citation type="submission" date="2021-03" db="EMBL/GenBank/DDBJ databases">
        <title>Sagittula salina sp. nov. strain M10.9X isolated from the marine waste.</title>
        <authorList>
            <person name="Satari L."/>
            <person name="Molina-Menor E."/>
            <person name="Vidal-Verdu A."/>
            <person name="Pascual J."/>
            <person name="Pereto J."/>
            <person name="Porcar M."/>
        </authorList>
    </citation>
    <scope>NUCLEOTIDE SEQUENCE</scope>
    <source>
        <strain evidence="6">M10.9X</strain>
    </source>
</reference>
<dbReference type="Gene3D" id="1.10.287.130">
    <property type="match status" value="1"/>
</dbReference>
<evidence type="ECO:0000256" key="4">
    <source>
        <dbReference type="ARBA" id="ARBA00022777"/>
    </source>
</evidence>
<keyword evidence="3" id="KW-0808">Transferase</keyword>